<name>A0A7W8JTN2_9DEIO</name>
<feature type="domain" description="DinB-like" evidence="1">
    <location>
        <begin position="40"/>
        <end position="166"/>
    </location>
</feature>
<dbReference type="Proteomes" id="UP000552709">
    <property type="component" value="Unassembled WGS sequence"/>
</dbReference>
<gene>
    <name evidence="2" type="ORF">HNQ08_001835</name>
</gene>
<organism evidence="2 3">
    <name type="scientific">Deinococcus humi</name>
    <dbReference type="NCBI Taxonomy" id="662880"/>
    <lineage>
        <taxon>Bacteria</taxon>
        <taxon>Thermotogati</taxon>
        <taxon>Deinococcota</taxon>
        <taxon>Deinococci</taxon>
        <taxon>Deinococcales</taxon>
        <taxon>Deinococcaceae</taxon>
        <taxon>Deinococcus</taxon>
    </lineage>
</organism>
<evidence type="ECO:0000313" key="2">
    <source>
        <dbReference type="EMBL" id="MBB5362740.1"/>
    </source>
</evidence>
<reference evidence="2 3" key="1">
    <citation type="submission" date="2020-08" db="EMBL/GenBank/DDBJ databases">
        <title>Genomic Encyclopedia of Type Strains, Phase IV (KMG-IV): sequencing the most valuable type-strain genomes for metagenomic binning, comparative biology and taxonomic classification.</title>
        <authorList>
            <person name="Goeker M."/>
        </authorList>
    </citation>
    <scope>NUCLEOTIDE SEQUENCE [LARGE SCALE GENOMIC DNA]</scope>
    <source>
        <strain evidence="2 3">DSM 27939</strain>
    </source>
</reference>
<dbReference type="InterPro" id="IPR034660">
    <property type="entry name" value="DinB/YfiT-like"/>
</dbReference>
<accession>A0A7W8JTN2</accession>
<protein>
    <recommendedName>
        <fullName evidence="1">DinB-like domain-containing protein</fullName>
    </recommendedName>
</protein>
<dbReference type="SUPFAM" id="SSF109854">
    <property type="entry name" value="DinB/YfiT-like putative metalloenzymes"/>
    <property type="match status" value="1"/>
</dbReference>
<keyword evidence="3" id="KW-1185">Reference proteome</keyword>
<evidence type="ECO:0000313" key="3">
    <source>
        <dbReference type="Proteomes" id="UP000552709"/>
    </source>
</evidence>
<comment type="caution">
    <text evidence="2">The sequence shown here is derived from an EMBL/GenBank/DDBJ whole genome shotgun (WGS) entry which is preliminary data.</text>
</comment>
<dbReference type="AlphaFoldDB" id="A0A7W8JTN2"/>
<dbReference type="EMBL" id="JACHFL010000003">
    <property type="protein sequence ID" value="MBB5362740.1"/>
    <property type="molecule type" value="Genomic_DNA"/>
</dbReference>
<dbReference type="RefSeq" id="WP_184130154.1">
    <property type="nucleotide sequence ID" value="NZ_JACHFL010000003.1"/>
</dbReference>
<dbReference type="Pfam" id="PF12867">
    <property type="entry name" value="DinB_2"/>
    <property type="match status" value="1"/>
</dbReference>
<dbReference type="Gene3D" id="1.20.120.450">
    <property type="entry name" value="dinb family like domain"/>
    <property type="match status" value="1"/>
</dbReference>
<sequence length="174" mass="19947">MSQSMFDPAVLKAMGQTPEEVRTRLSVELDRFETQLRGREADWNTTQSGREWSPAQEAEHVLKIDNSIVPLLRLLMSDKALRPMPQVPGEIVDGKRQSPIALLPSDEGLPFEALDTEWAEHRRKLEDMAAQVAETPGRTFWHQFFGEIDALDWLRMVTMHMRNHRKLLEESAAA</sequence>
<proteinExistence type="predicted"/>
<evidence type="ECO:0000259" key="1">
    <source>
        <dbReference type="Pfam" id="PF12867"/>
    </source>
</evidence>
<dbReference type="InterPro" id="IPR024775">
    <property type="entry name" value="DinB-like"/>
</dbReference>